<evidence type="ECO:0000256" key="1">
    <source>
        <dbReference type="ARBA" id="ARBA00004123"/>
    </source>
</evidence>
<dbReference type="InterPro" id="IPR001353">
    <property type="entry name" value="Proteasome_sua/b"/>
</dbReference>
<protein>
    <recommendedName>
        <fullName evidence="7">Proteasome subunit beta</fullName>
    </recommendedName>
</protein>
<dbReference type="InterPro" id="IPR023333">
    <property type="entry name" value="Proteasome_suB-type"/>
</dbReference>
<evidence type="ECO:0008006" key="7">
    <source>
        <dbReference type="Google" id="ProtNLM"/>
    </source>
</evidence>
<keyword evidence="4" id="KW-0539">Nucleus</keyword>
<reference evidence="5" key="1">
    <citation type="submission" date="2020-06" db="EMBL/GenBank/DDBJ databases">
        <title>WGS assembly of Ceratodon purpureus strain R40.</title>
        <authorList>
            <person name="Carey S.B."/>
            <person name="Jenkins J."/>
            <person name="Shu S."/>
            <person name="Lovell J.T."/>
            <person name="Sreedasyam A."/>
            <person name="Maumus F."/>
            <person name="Tiley G.P."/>
            <person name="Fernandez-Pozo N."/>
            <person name="Barry K."/>
            <person name="Chen C."/>
            <person name="Wang M."/>
            <person name="Lipzen A."/>
            <person name="Daum C."/>
            <person name="Saski C.A."/>
            <person name="Payton A.C."/>
            <person name="Mcbreen J.C."/>
            <person name="Conrad R.E."/>
            <person name="Kollar L.M."/>
            <person name="Olsson S."/>
            <person name="Huttunen S."/>
            <person name="Landis J.B."/>
            <person name="Wickett N.J."/>
            <person name="Johnson M.G."/>
            <person name="Rensing S.A."/>
            <person name="Grimwood J."/>
            <person name="Schmutz J."/>
            <person name="Mcdaniel S.F."/>
        </authorList>
    </citation>
    <scope>NUCLEOTIDE SEQUENCE</scope>
    <source>
        <strain evidence="5">R40</strain>
    </source>
</reference>
<accession>A0A8T0GYF4</accession>
<keyword evidence="2" id="KW-0963">Cytoplasm</keyword>
<dbReference type="InterPro" id="IPR016295">
    <property type="entry name" value="Proteasome_beta4"/>
</dbReference>
<dbReference type="Pfam" id="PF00227">
    <property type="entry name" value="Proteasome"/>
    <property type="match status" value="1"/>
</dbReference>
<dbReference type="PANTHER" id="PTHR32194">
    <property type="entry name" value="METALLOPROTEASE TLDD"/>
    <property type="match status" value="1"/>
</dbReference>
<evidence type="ECO:0000313" key="5">
    <source>
        <dbReference type="EMBL" id="KAG0564811.1"/>
    </source>
</evidence>
<dbReference type="InterPro" id="IPR016050">
    <property type="entry name" value="Proteasome_bsu_CS"/>
</dbReference>
<dbReference type="GO" id="GO:0051603">
    <property type="term" value="P:proteolysis involved in protein catabolic process"/>
    <property type="evidence" value="ECO:0007669"/>
    <property type="project" value="InterPro"/>
</dbReference>
<dbReference type="GO" id="GO:0005839">
    <property type="term" value="C:proteasome core complex"/>
    <property type="evidence" value="ECO:0007669"/>
    <property type="project" value="InterPro"/>
</dbReference>
<dbReference type="GO" id="GO:0005737">
    <property type="term" value="C:cytoplasm"/>
    <property type="evidence" value="ECO:0007669"/>
    <property type="project" value="TreeGrafter"/>
</dbReference>
<dbReference type="PROSITE" id="PS51476">
    <property type="entry name" value="PROTEASOME_BETA_2"/>
    <property type="match status" value="1"/>
</dbReference>
<evidence type="ECO:0000256" key="4">
    <source>
        <dbReference type="ARBA" id="ARBA00023242"/>
    </source>
</evidence>
<dbReference type="Proteomes" id="UP000822688">
    <property type="component" value="Chromosome 8"/>
</dbReference>
<dbReference type="SUPFAM" id="SSF56235">
    <property type="entry name" value="N-terminal nucleophile aminohydrolases (Ntn hydrolases)"/>
    <property type="match status" value="1"/>
</dbReference>
<dbReference type="PROSITE" id="PS00854">
    <property type="entry name" value="PROTEASOME_BETA_1"/>
    <property type="match status" value="1"/>
</dbReference>
<dbReference type="Gene3D" id="3.60.20.10">
    <property type="entry name" value="Glutamine Phosphoribosylpyrophosphate, subunit 1, domain 1"/>
    <property type="match status" value="1"/>
</dbReference>
<dbReference type="InterPro" id="IPR029055">
    <property type="entry name" value="Ntn_hydrolases_N"/>
</dbReference>
<dbReference type="AlphaFoldDB" id="A0A8T0GYF4"/>
<dbReference type="CDD" id="cd03760">
    <property type="entry name" value="proteasome_beta_type_4"/>
    <property type="match status" value="1"/>
</dbReference>
<gene>
    <name evidence="5" type="ORF">KC19_8G141800</name>
</gene>
<comment type="caution">
    <text evidence="5">The sequence shown here is derived from an EMBL/GenBank/DDBJ whole genome shotgun (WGS) entry which is preliminary data.</text>
</comment>
<comment type="subcellular location">
    <subcellularLocation>
        <location evidence="1">Nucleus</location>
    </subcellularLocation>
</comment>
<evidence type="ECO:0000313" key="6">
    <source>
        <dbReference type="Proteomes" id="UP000822688"/>
    </source>
</evidence>
<proteinExistence type="predicted"/>
<sequence>MNPSKVELEAHCIDHNAKLVCLSRDPVCQVVFHFHGLLSTSQTQFSDCRGRSLDPCAIAAMDFSNFQAPGMYPYHASASKQAEKSYVDHPIMGPHSSSFTLMPSAPTTHTQYPYVTGTSVLGIKYKDGVLLAADTAGSYGSTVRYKSVERLKPVGKTTVLGASGEISDFQAINQMLEQLVTKDFMWDDGNNLGPVEIHNYLNRVMYNRRNKFDPLWNSLVLGGVKNGEKYLGVVTMIGVHYVDDHVATGFGNHLARPIFRDEWRPDLTLEEAVALLEKCMLVLFYRDRSAVNKFQIANITDGGVQITEPYALQTNWSLKAFENPTAGAVGSW</sequence>
<dbReference type="EMBL" id="CM026429">
    <property type="protein sequence ID" value="KAG0564811.1"/>
    <property type="molecule type" value="Genomic_DNA"/>
</dbReference>
<dbReference type="FunFam" id="3.60.20.10:FF:000014">
    <property type="entry name" value="Proteasome subunit beta type-7"/>
    <property type="match status" value="1"/>
</dbReference>
<dbReference type="GO" id="GO:0005634">
    <property type="term" value="C:nucleus"/>
    <property type="evidence" value="ECO:0007669"/>
    <property type="project" value="UniProtKB-SubCell"/>
</dbReference>
<organism evidence="5 6">
    <name type="scientific">Ceratodon purpureus</name>
    <name type="common">Fire moss</name>
    <name type="synonym">Dicranum purpureum</name>
    <dbReference type="NCBI Taxonomy" id="3225"/>
    <lineage>
        <taxon>Eukaryota</taxon>
        <taxon>Viridiplantae</taxon>
        <taxon>Streptophyta</taxon>
        <taxon>Embryophyta</taxon>
        <taxon>Bryophyta</taxon>
        <taxon>Bryophytina</taxon>
        <taxon>Bryopsida</taxon>
        <taxon>Dicranidae</taxon>
        <taxon>Pseudoditrichales</taxon>
        <taxon>Ditrichaceae</taxon>
        <taxon>Ceratodon</taxon>
    </lineage>
</organism>
<keyword evidence="3" id="KW-0647">Proteasome</keyword>
<evidence type="ECO:0000256" key="3">
    <source>
        <dbReference type="ARBA" id="ARBA00022942"/>
    </source>
</evidence>
<keyword evidence="6" id="KW-1185">Reference proteome</keyword>
<evidence type="ECO:0000256" key="2">
    <source>
        <dbReference type="ARBA" id="ARBA00022490"/>
    </source>
</evidence>
<dbReference type="PANTHER" id="PTHR32194:SF6">
    <property type="entry name" value="PROTEASOME SUBUNIT BETA"/>
    <property type="match status" value="1"/>
</dbReference>
<name>A0A8T0GYF4_CERPU</name>